<accession>A0A1M6ATN2</accession>
<evidence type="ECO:0000259" key="2">
    <source>
        <dbReference type="Pfam" id="PF00501"/>
    </source>
</evidence>
<dbReference type="PROSITE" id="PS00455">
    <property type="entry name" value="AMP_BINDING"/>
    <property type="match status" value="1"/>
</dbReference>
<dbReference type="InterPro" id="IPR025110">
    <property type="entry name" value="AMP-bd_C"/>
</dbReference>
<dbReference type="Pfam" id="PF13193">
    <property type="entry name" value="AMP-binding_C"/>
    <property type="match status" value="1"/>
</dbReference>
<dbReference type="InterPro" id="IPR045851">
    <property type="entry name" value="AMP-bd_C_sf"/>
</dbReference>
<comment type="similarity">
    <text evidence="1">Belongs to the ATP-dependent AMP-binding enzyme family.</text>
</comment>
<dbReference type="AlphaFoldDB" id="A0A1M6ATN2"/>
<dbReference type="Gene3D" id="3.30.300.30">
    <property type="match status" value="1"/>
</dbReference>
<dbReference type="OrthoDB" id="9778383at2"/>
<dbReference type="Proteomes" id="UP000184225">
    <property type="component" value="Unassembled WGS sequence"/>
</dbReference>
<feature type="domain" description="Acetyl-coenzyme A synthetase N-terminal" evidence="4">
    <location>
        <begin position="3"/>
        <end position="57"/>
    </location>
</feature>
<dbReference type="FunFam" id="3.30.300.30:FF:000017">
    <property type="entry name" value="Acyl-CoA synthetase short-chain family member 3"/>
    <property type="match status" value="1"/>
</dbReference>
<dbReference type="Gene3D" id="3.40.50.12780">
    <property type="entry name" value="N-terminal domain of ligase-like"/>
    <property type="match status" value="1"/>
</dbReference>
<dbReference type="InterPro" id="IPR020845">
    <property type="entry name" value="AMP-binding_CS"/>
</dbReference>
<dbReference type="PANTHER" id="PTHR43347">
    <property type="entry name" value="ACYL-COA SYNTHETASE"/>
    <property type="match status" value="1"/>
</dbReference>
<dbReference type="RefSeq" id="WP_073147761.1">
    <property type="nucleotide sequence ID" value="NZ_FQYY01000001.1"/>
</dbReference>
<dbReference type="Pfam" id="PF16177">
    <property type="entry name" value="ACAS_N"/>
    <property type="match status" value="1"/>
</dbReference>
<gene>
    <name evidence="5" type="ORF">SAMN04488096_101438</name>
</gene>
<feature type="domain" description="AMP-dependent synthetase/ligase" evidence="2">
    <location>
        <begin position="66"/>
        <end position="444"/>
    </location>
</feature>
<evidence type="ECO:0000259" key="3">
    <source>
        <dbReference type="Pfam" id="PF13193"/>
    </source>
</evidence>
<feature type="domain" description="AMP-binding enzyme C-terminal" evidence="3">
    <location>
        <begin position="509"/>
        <end position="588"/>
    </location>
</feature>
<name>A0A1M6ATN2_9FLAO</name>
<protein>
    <submittedName>
        <fullName evidence="5">Propionyl-CoA synthetase</fullName>
    </submittedName>
</protein>
<keyword evidence="6" id="KW-1185">Reference proteome</keyword>
<proteinExistence type="inferred from homology"/>
<evidence type="ECO:0000256" key="1">
    <source>
        <dbReference type="ARBA" id="ARBA00006432"/>
    </source>
</evidence>
<dbReference type="InterPro" id="IPR000873">
    <property type="entry name" value="AMP-dep_synth/lig_dom"/>
</dbReference>
<dbReference type="PANTHER" id="PTHR43347:SF3">
    <property type="entry name" value="ACYL-COA SYNTHETASE SHORT-CHAIN FAMILY MEMBER 3, MITOCHONDRIAL"/>
    <property type="match status" value="1"/>
</dbReference>
<dbReference type="GO" id="GO:0050218">
    <property type="term" value="F:propionate-CoA ligase activity"/>
    <property type="evidence" value="ECO:0007669"/>
    <property type="project" value="TreeGrafter"/>
</dbReference>
<dbReference type="InterPro" id="IPR032387">
    <property type="entry name" value="ACAS_N"/>
</dbReference>
<reference evidence="5 6" key="1">
    <citation type="submission" date="2016-11" db="EMBL/GenBank/DDBJ databases">
        <authorList>
            <person name="Jaros S."/>
            <person name="Januszkiewicz K."/>
            <person name="Wedrychowicz H."/>
        </authorList>
    </citation>
    <scope>NUCLEOTIDE SEQUENCE [LARGE SCALE GENOMIC DNA]</scope>
    <source>
        <strain evidence="5 6">DSM 21425</strain>
    </source>
</reference>
<evidence type="ECO:0000259" key="4">
    <source>
        <dbReference type="Pfam" id="PF16177"/>
    </source>
</evidence>
<dbReference type="SUPFAM" id="SSF56801">
    <property type="entry name" value="Acetyl-CoA synthetase-like"/>
    <property type="match status" value="1"/>
</dbReference>
<dbReference type="STRING" id="579105.SAMN04488096_101438"/>
<sequence length="633" mass="71183">MSYTKLYKNSIDNPEKFWQEQAKNISWYKEPTVILSKDKNDYPQWFEDGELNICYLCIDKHIEDGFGEQIAIIYDSPVTNTKQKINFNQLQQEVSKLAGGLQSLGLQKGDTTIIYMPMIPQAIYAILACARIGVTHSVVFGGFAPKELSIRIDDCQPKAIITASNGIEINKIIPYKPYVDKAIQISSHQPQHVITFDRKQNVEIPKKDYDIDFEELCKKSKPAAPVAVKSTHPNYILYTSGTTGKPKGVIRDTGGHAVAMKFSIQNIYAVNPEDVFWAASDLGWAVGHSYTVYAPLINRSTTVLFEGKPIKTPDASTFWRIISEYKVKTMFTAPTAIRAIIKEDPQGKFIFKYDLSHYKFQFLAGERCDVTTLNWLEQKLNIPVIDHWWQTESGWPMLANMAGLELQEIKPGSAGLPVCGYDIQILNEEGEIAADDTEGLVAIKLPLPPGCLTDIWRNNARFKAGYFKKFPGYYFSGDGGYKDEDGYVFITGRVDDIINVAGHRLSTAEMEEIVASHPTVAECAVIGIHCDIKGQIPIGLIVLKSDVDTNHNLLEKEIIQRVRTDIGAVASFKKVLVVERLPKTRSGKILRKLLRNIADEINFNTPSTIDDPKIISEIQELYQQQQIGRFTKN</sequence>
<dbReference type="Pfam" id="PF00501">
    <property type="entry name" value="AMP-binding"/>
    <property type="match status" value="1"/>
</dbReference>
<dbReference type="InterPro" id="IPR042099">
    <property type="entry name" value="ANL_N_sf"/>
</dbReference>
<evidence type="ECO:0000313" key="5">
    <source>
        <dbReference type="EMBL" id="SHI39835.1"/>
    </source>
</evidence>
<dbReference type="EMBL" id="FQYY01000001">
    <property type="protein sequence ID" value="SHI39835.1"/>
    <property type="molecule type" value="Genomic_DNA"/>
</dbReference>
<organism evidence="5 6">
    <name type="scientific">Mesonia phycicola</name>
    <dbReference type="NCBI Taxonomy" id="579105"/>
    <lineage>
        <taxon>Bacteria</taxon>
        <taxon>Pseudomonadati</taxon>
        <taxon>Bacteroidota</taxon>
        <taxon>Flavobacteriia</taxon>
        <taxon>Flavobacteriales</taxon>
        <taxon>Flavobacteriaceae</taxon>
        <taxon>Mesonia</taxon>
    </lineage>
</organism>
<evidence type="ECO:0000313" key="6">
    <source>
        <dbReference type="Proteomes" id="UP000184225"/>
    </source>
</evidence>